<accession>A0AAJ0B1X7</accession>
<evidence type="ECO:0000256" key="3">
    <source>
        <dbReference type="ARBA" id="ARBA00022989"/>
    </source>
</evidence>
<feature type="transmembrane region" description="Helical" evidence="7">
    <location>
        <begin position="104"/>
        <end position="130"/>
    </location>
</feature>
<evidence type="ECO:0000256" key="6">
    <source>
        <dbReference type="SAM" id="MobiDB-lite"/>
    </source>
</evidence>
<feature type="transmembrane region" description="Helical" evidence="7">
    <location>
        <begin position="74"/>
        <end position="92"/>
    </location>
</feature>
<protein>
    <recommendedName>
        <fullName evidence="8">Rhodopsin domain-containing protein</fullName>
    </recommendedName>
</protein>
<dbReference type="PANTHER" id="PTHR33048:SF47">
    <property type="entry name" value="INTEGRAL MEMBRANE PROTEIN-RELATED"/>
    <property type="match status" value="1"/>
</dbReference>
<dbReference type="InterPro" id="IPR052337">
    <property type="entry name" value="SAT4-like"/>
</dbReference>
<organism evidence="9 10">
    <name type="scientific">Echria macrotheca</name>
    <dbReference type="NCBI Taxonomy" id="438768"/>
    <lineage>
        <taxon>Eukaryota</taxon>
        <taxon>Fungi</taxon>
        <taxon>Dikarya</taxon>
        <taxon>Ascomycota</taxon>
        <taxon>Pezizomycotina</taxon>
        <taxon>Sordariomycetes</taxon>
        <taxon>Sordariomycetidae</taxon>
        <taxon>Sordariales</taxon>
        <taxon>Schizotheciaceae</taxon>
        <taxon>Echria</taxon>
    </lineage>
</organism>
<reference evidence="9" key="1">
    <citation type="submission" date="2023-06" db="EMBL/GenBank/DDBJ databases">
        <title>Genome-scale phylogeny and comparative genomics of the fungal order Sordariales.</title>
        <authorList>
            <consortium name="Lawrence Berkeley National Laboratory"/>
            <person name="Hensen N."/>
            <person name="Bonometti L."/>
            <person name="Westerberg I."/>
            <person name="Brannstrom I.O."/>
            <person name="Guillou S."/>
            <person name="Cros-Aarteil S."/>
            <person name="Calhoun S."/>
            <person name="Haridas S."/>
            <person name="Kuo A."/>
            <person name="Mondo S."/>
            <person name="Pangilinan J."/>
            <person name="Riley R."/>
            <person name="Labutti K."/>
            <person name="Andreopoulos B."/>
            <person name="Lipzen A."/>
            <person name="Chen C."/>
            <person name="Yanf M."/>
            <person name="Daum C."/>
            <person name="Ng V."/>
            <person name="Clum A."/>
            <person name="Steindorff A."/>
            <person name="Ohm R."/>
            <person name="Martin F."/>
            <person name="Silar P."/>
            <person name="Natvig D."/>
            <person name="Lalanne C."/>
            <person name="Gautier V."/>
            <person name="Ament-Velasquez S.L."/>
            <person name="Kruys A."/>
            <person name="Hutchinson M.I."/>
            <person name="Powell A.J."/>
            <person name="Barry K."/>
            <person name="Miller A.N."/>
            <person name="Grigoriev I.V."/>
            <person name="Debuchy R."/>
            <person name="Gladieux P."/>
            <person name="Thoren M.H."/>
            <person name="Johannesson H."/>
        </authorList>
    </citation>
    <scope>NUCLEOTIDE SEQUENCE</scope>
    <source>
        <strain evidence="9">PSN4</strain>
    </source>
</reference>
<evidence type="ECO:0000256" key="1">
    <source>
        <dbReference type="ARBA" id="ARBA00004141"/>
    </source>
</evidence>
<dbReference type="PANTHER" id="PTHR33048">
    <property type="entry name" value="PTH11-LIKE INTEGRAL MEMBRANE PROTEIN (AFU_ORTHOLOGUE AFUA_5G11245)"/>
    <property type="match status" value="1"/>
</dbReference>
<dbReference type="EMBL" id="MU839849">
    <property type="protein sequence ID" value="KAK1750077.1"/>
    <property type="molecule type" value="Genomic_DNA"/>
</dbReference>
<evidence type="ECO:0000259" key="8">
    <source>
        <dbReference type="Pfam" id="PF20684"/>
    </source>
</evidence>
<keyword evidence="10" id="KW-1185">Reference proteome</keyword>
<feature type="transmembrane region" description="Helical" evidence="7">
    <location>
        <begin position="27"/>
        <end position="54"/>
    </location>
</feature>
<evidence type="ECO:0000313" key="9">
    <source>
        <dbReference type="EMBL" id="KAK1750077.1"/>
    </source>
</evidence>
<evidence type="ECO:0000256" key="4">
    <source>
        <dbReference type="ARBA" id="ARBA00023136"/>
    </source>
</evidence>
<dbReference type="Proteomes" id="UP001239445">
    <property type="component" value="Unassembled WGS sequence"/>
</dbReference>
<proteinExistence type="inferred from homology"/>
<gene>
    <name evidence="9" type="ORF">QBC47DRAFT_124595</name>
</gene>
<evidence type="ECO:0000256" key="2">
    <source>
        <dbReference type="ARBA" id="ARBA00022692"/>
    </source>
</evidence>
<sequence>MIFTKLSILCLYIRVLTYERVRLAAKILLGIVLVSHIYILATLFTACVPLDAFWDFSKRETAYCHDISVYWSHAGLNIVTDFLIFMLPLTVIHKVRTIRPQKIALLVIFILAFTVCIISLARVALLVVASNSIARDVTWDAASTATWNSWEINIAIVCACLTTMKPLASRFFPRLFSPHPSTVPDERDINSALGPRNRRIHGETDLSLPQSTVGAELDESVLGHSSTQTIGEK</sequence>
<evidence type="ECO:0000256" key="7">
    <source>
        <dbReference type="SAM" id="Phobius"/>
    </source>
</evidence>
<dbReference type="AlphaFoldDB" id="A0AAJ0B1X7"/>
<evidence type="ECO:0000256" key="5">
    <source>
        <dbReference type="ARBA" id="ARBA00038359"/>
    </source>
</evidence>
<comment type="caution">
    <text evidence="9">The sequence shown here is derived from an EMBL/GenBank/DDBJ whole genome shotgun (WGS) entry which is preliminary data.</text>
</comment>
<dbReference type="Pfam" id="PF20684">
    <property type="entry name" value="Fung_rhodopsin"/>
    <property type="match status" value="1"/>
</dbReference>
<keyword evidence="4 7" id="KW-0472">Membrane</keyword>
<name>A0AAJ0B1X7_9PEZI</name>
<dbReference type="GO" id="GO:0016020">
    <property type="term" value="C:membrane"/>
    <property type="evidence" value="ECO:0007669"/>
    <property type="project" value="UniProtKB-SubCell"/>
</dbReference>
<dbReference type="InterPro" id="IPR049326">
    <property type="entry name" value="Rhodopsin_dom_fungi"/>
</dbReference>
<feature type="region of interest" description="Disordered" evidence="6">
    <location>
        <begin position="182"/>
        <end position="213"/>
    </location>
</feature>
<comment type="subcellular location">
    <subcellularLocation>
        <location evidence="1">Membrane</location>
        <topology evidence="1">Multi-pass membrane protein</topology>
    </subcellularLocation>
</comment>
<feature type="domain" description="Rhodopsin" evidence="8">
    <location>
        <begin position="2"/>
        <end position="169"/>
    </location>
</feature>
<evidence type="ECO:0000313" key="10">
    <source>
        <dbReference type="Proteomes" id="UP001239445"/>
    </source>
</evidence>
<keyword evidence="2 7" id="KW-0812">Transmembrane</keyword>
<comment type="similarity">
    <text evidence="5">Belongs to the SAT4 family.</text>
</comment>
<keyword evidence="3 7" id="KW-1133">Transmembrane helix</keyword>